<dbReference type="PRINTS" id="PR00337">
    <property type="entry name" value="LEUILEVALBP"/>
</dbReference>
<dbReference type="InterPro" id="IPR028081">
    <property type="entry name" value="Leu-bd"/>
</dbReference>
<feature type="chain" id="PRO_5045185010" evidence="5">
    <location>
        <begin position="24"/>
        <end position="370"/>
    </location>
</feature>
<evidence type="ECO:0000256" key="5">
    <source>
        <dbReference type="SAM" id="SignalP"/>
    </source>
</evidence>
<feature type="domain" description="Leucine-binding protein" evidence="6">
    <location>
        <begin position="25"/>
        <end position="353"/>
    </location>
</feature>
<keyword evidence="2" id="KW-0813">Transport</keyword>
<dbReference type="EMBL" id="JAAOCD010000002">
    <property type="protein sequence ID" value="NHK97750.1"/>
    <property type="molecule type" value="Genomic_DNA"/>
</dbReference>
<keyword evidence="4" id="KW-0029">Amino-acid transport</keyword>
<evidence type="ECO:0000256" key="1">
    <source>
        <dbReference type="ARBA" id="ARBA00010062"/>
    </source>
</evidence>
<reference evidence="7 8" key="1">
    <citation type="submission" date="2020-03" db="EMBL/GenBank/DDBJ databases">
        <title>Rubrivivax benzoatilyticus JA2 (sequenced after 10 years sub-culturing).</title>
        <authorList>
            <person name="Gupta D."/>
            <person name="Chintalapati S."/>
            <person name="Chintalapati V.R."/>
        </authorList>
    </citation>
    <scope>NUCLEOTIDE SEQUENCE [LARGE SCALE GENOMIC DNA]</scope>
    <source>
        <strain evidence="7 8">JA2-Mal</strain>
    </source>
</reference>
<keyword evidence="8" id="KW-1185">Reference proteome</keyword>
<protein>
    <submittedName>
        <fullName evidence="7">ABC transporter substrate-binding protein</fullName>
    </submittedName>
</protein>
<evidence type="ECO:0000256" key="3">
    <source>
        <dbReference type="ARBA" id="ARBA00022729"/>
    </source>
</evidence>
<dbReference type="PANTHER" id="PTHR47235:SF1">
    <property type="entry name" value="BLR6548 PROTEIN"/>
    <property type="match status" value="1"/>
</dbReference>
<organism evidence="7 8">
    <name type="scientific">Rubrivivax benzoatilyticus</name>
    <dbReference type="NCBI Taxonomy" id="316997"/>
    <lineage>
        <taxon>Bacteria</taxon>
        <taxon>Pseudomonadati</taxon>
        <taxon>Pseudomonadota</taxon>
        <taxon>Betaproteobacteria</taxon>
        <taxon>Burkholderiales</taxon>
        <taxon>Sphaerotilaceae</taxon>
        <taxon>Rubrivivax</taxon>
    </lineage>
</organism>
<feature type="signal peptide" evidence="5">
    <location>
        <begin position="1"/>
        <end position="23"/>
    </location>
</feature>
<keyword evidence="3 5" id="KW-0732">Signal</keyword>
<gene>
    <name evidence="7" type="ORF">G7087_05120</name>
</gene>
<evidence type="ECO:0000256" key="2">
    <source>
        <dbReference type="ARBA" id="ARBA00022448"/>
    </source>
</evidence>
<evidence type="ECO:0000256" key="4">
    <source>
        <dbReference type="ARBA" id="ARBA00022970"/>
    </source>
</evidence>
<comment type="caution">
    <text evidence="7">The sequence shown here is derived from an EMBL/GenBank/DDBJ whole genome shotgun (WGS) entry which is preliminary data.</text>
</comment>
<proteinExistence type="inferred from homology"/>
<evidence type="ECO:0000259" key="6">
    <source>
        <dbReference type="Pfam" id="PF13458"/>
    </source>
</evidence>
<dbReference type="PANTHER" id="PTHR47235">
    <property type="entry name" value="BLR6548 PROTEIN"/>
    <property type="match status" value="1"/>
</dbReference>
<dbReference type="Pfam" id="PF13458">
    <property type="entry name" value="Peripla_BP_6"/>
    <property type="match status" value="1"/>
</dbReference>
<accession>A0ABX0HTX6</accession>
<dbReference type="InterPro" id="IPR028082">
    <property type="entry name" value="Peripla_BP_I"/>
</dbReference>
<name>A0ABX0HTX6_9BURK</name>
<sequence>MRELRRLAAVLCLGIVTSTAAMAQIVVGQTTGLTGPAAAGSNENMVGARLWFDRVNATGGIGGKRIELVTLDDRFEPARAAENALRLIMVRQVMALFMTRGTPHTEALRHMLAQYEVPLVAPSTGAMLLHKPVDPWIFNVRAPYQREAEKLVQHLATIGMRRIGLVHVADSFGEDGAAGALRGFENTKIKPLFVESYDRAKPVFTSVVQKAKAGDAQAVVFIGTADAVVEGTQALRAAGSLAQIGTLSNNASSGFIKALGEHANGTIVTQVFPSERALSTTLVREASELARAAGIAELTPAMIEGFAGAKVLVEGLRRAGPNPTRQTLRQALEGLRNVDLGGLELSYGPNDHSGLNFTELSIISGGYYRR</sequence>
<dbReference type="InterPro" id="IPR000709">
    <property type="entry name" value="Leu_Ile_Val-bd"/>
</dbReference>
<comment type="similarity">
    <text evidence="1">Belongs to the leucine-binding protein family.</text>
</comment>
<dbReference type="Proteomes" id="UP000802098">
    <property type="component" value="Unassembled WGS sequence"/>
</dbReference>
<dbReference type="CDD" id="cd06326">
    <property type="entry name" value="PBP1_ABC_ligand_binding-like"/>
    <property type="match status" value="1"/>
</dbReference>
<dbReference type="SUPFAM" id="SSF53822">
    <property type="entry name" value="Periplasmic binding protein-like I"/>
    <property type="match status" value="1"/>
</dbReference>
<evidence type="ECO:0000313" key="7">
    <source>
        <dbReference type="EMBL" id="NHK97750.1"/>
    </source>
</evidence>
<evidence type="ECO:0000313" key="8">
    <source>
        <dbReference type="Proteomes" id="UP000802098"/>
    </source>
</evidence>
<dbReference type="Gene3D" id="3.40.50.2300">
    <property type="match status" value="2"/>
</dbReference>